<sequence>MKVIEKRDAFLSDYEVLQFLTKLEYQHGWDDDTQAQLQQNRRKKIKTKRPYNNVTLQRITRDTISYLRVNKTYVPQEDEDESTKNENMISPIYKLNDSQFSELMLALNKFELFKIEKLQIVNQMPRNLVHLYSIVEECDSRFTEDQITEIIGIVEAHS</sequence>
<evidence type="ECO:0000313" key="7">
    <source>
        <dbReference type="EMBL" id="SMN20790.1"/>
    </source>
</evidence>
<dbReference type="STRING" id="1789683.A0A1X7R5R6"/>
<evidence type="ECO:0000256" key="3">
    <source>
        <dbReference type="ARBA" id="ARBA00016672"/>
    </source>
</evidence>
<dbReference type="EMBL" id="FXLY01000006">
    <property type="protein sequence ID" value="SMN20790.1"/>
    <property type="molecule type" value="Genomic_DNA"/>
</dbReference>
<evidence type="ECO:0000256" key="6">
    <source>
        <dbReference type="ARBA" id="ARBA00023242"/>
    </source>
</evidence>
<keyword evidence="8" id="KW-1185">Reference proteome</keyword>
<dbReference type="OrthoDB" id="1746530at2759"/>
<dbReference type="SUPFAM" id="SSF47819">
    <property type="entry name" value="HRDC-like"/>
    <property type="match status" value="1"/>
</dbReference>
<dbReference type="GO" id="GO:0005666">
    <property type="term" value="C:RNA polymerase III complex"/>
    <property type="evidence" value="ECO:0007669"/>
    <property type="project" value="InterPro"/>
</dbReference>
<proteinExistence type="inferred from homology"/>
<dbReference type="Pfam" id="PF03874">
    <property type="entry name" value="RNA_pol_Rpb4"/>
    <property type="match status" value="1"/>
</dbReference>
<evidence type="ECO:0000256" key="2">
    <source>
        <dbReference type="ARBA" id="ARBA00006898"/>
    </source>
</evidence>
<evidence type="ECO:0000256" key="1">
    <source>
        <dbReference type="ARBA" id="ARBA00004123"/>
    </source>
</evidence>
<dbReference type="InterPro" id="IPR005574">
    <property type="entry name" value="Rpb4/RPC9"/>
</dbReference>
<name>A0A1X7R5R6_9SACH</name>
<keyword evidence="6" id="KW-0539">Nucleus</keyword>
<dbReference type="Proteomes" id="UP000196158">
    <property type="component" value="Unassembled WGS sequence"/>
</dbReference>
<keyword evidence="5" id="KW-0804">Transcription</keyword>
<gene>
    <name evidence="7" type="ORF">KASA_0M01947G</name>
</gene>
<evidence type="ECO:0000256" key="5">
    <source>
        <dbReference type="ARBA" id="ARBA00023163"/>
    </source>
</evidence>
<reference evidence="7 8" key="1">
    <citation type="submission" date="2017-04" db="EMBL/GenBank/DDBJ databases">
        <authorList>
            <person name="Afonso C.L."/>
            <person name="Miller P.J."/>
            <person name="Scott M.A."/>
            <person name="Spackman E."/>
            <person name="Goraichik I."/>
            <person name="Dimitrov K.M."/>
            <person name="Suarez D.L."/>
            <person name="Swayne D.E."/>
        </authorList>
    </citation>
    <scope>NUCLEOTIDE SEQUENCE [LARGE SCALE GENOMIC DNA]</scope>
</reference>
<dbReference type="GO" id="GO:0000166">
    <property type="term" value="F:nucleotide binding"/>
    <property type="evidence" value="ECO:0007669"/>
    <property type="project" value="InterPro"/>
</dbReference>
<dbReference type="InterPro" id="IPR010997">
    <property type="entry name" value="HRDC-like_sf"/>
</dbReference>
<evidence type="ECO:0000256" key="4">
    <source>
        <dbReference type="ARBA" id="ARBA00022478"/>
    </source>
</evidence>
<protein>
    <recommendedName>
        <fullName evidence="3">DNA-directed RNA polymerase III subunit RPC9</fullName>
    </recommendedName>
</protein>
<keyword evidence="4" id="KW-0240">DNA-directed RNA polymerase</keyword>
<dbReference type="Gene3D" id="1.20.1250.40">
    <property type="match status" value="1"/>
</dbReference>
<comment type="subcellular location">
    <subcellularLocation>
        <location evidence="1">Nucleus</location>
    </subcellularLocation>
</comment>
<dbReference type="GO" id="GO:0006384">
    <property type="term" value="P:transcription initiation at RNA polymerase III promoter"/>
    <property type="evidence" value="ECO:0007669"/>
    <property type="project" value="InterPro"/>
</dbReference>
<dbReference type="PANTHER" id="PTHR15561:SF0">
    <property type="entry name" value="DNA-DIRECTED RNA POLYMERASE III SUBUNIT RPC9"/>
    <property type="match status" value="1"/>
</dbReference>
<dbReference type="InterPro" id="IPR038324">
    <property type="entry name" value="Rpb4/RPC9_sf"/>
</dbReference>
<organism evidence="7 8">
    <name type="scientific">Maudiozyma saulgeensis</name>
    <dbReference type="NCBI Taxonomy" id="1789683"/>
    <lineage>
        <taxon>Eukaryota</taxon>
        <taxon>Fungi</taxon>
        <taxon>Dikarya</taxon>
        <taxon>Ascomycota</taxon>
        <taxon>Saccharomycotina</taxon>
        <taxon>Saccharomycetes</taxon>
        <taxon>Saccharomycetales</taxon>
        <taxon>Saccharomycetaceae</taxon>
        <taxon>Maudiozyma</taxon>
    </lineage>
</organism>
<evidence type="ECO:0000313" key="8">
    <source>
        <dbReference type="Proteomes" id="UP000196158"/>
    </source>
</evidence>
<dbReference type="AlphaFoldDB" id="A0A1X7R5R6"/>
<dbReference type="PANTHER" id="PTHR15561">
    <property type="entry name" value="CALCITONIN GENE-RELATED PEPTIDE-RECEPTOR COMPONENT PROTEIN"/>
    <property type="match status" value="1"/>
</dbReference>
<dbReference type="InterPro" id="IPR038846">
    <property type="entry name" value="RPC9"/>
</dbReference>
<comment type="similarity">
    <text evidence="2">Belongs to the eukaryotic RPC9 RNA polymerase subunit family.</text>
</comment>
<accession>A0A1X7R5R6</accession>